<comment type="caution">
    <text evidence="1">The sequence shown here is derived from an EMBL/GenBank/DDBJ whole genome shotgun (WGS) entry which is preliminary data.</text>
</comment>
<reference evidence="1 2" key="1">
    <citation type="submission" date="2018-07" db="EMBL/GenBank/DDBJ databases">
        <title>Genomic Encyclopedia of Type Strains, Phase III (KMG-III): the genomes of soil and plant-associated and newly described type strains.</title>
        <authorList>
            <person name="Whitman W."/>
        </authorList>
    </citation>
    <scope>NUCLEOTIDE SEQUENCE [LARGE SCALE GENOMIC DNA]</scope>
    <source>
        <strain evidence="1 2">CECT 7287</strain>
    </source>
</reference>
<keyword evidence="2" id="KW-1185">Reference proteome</keyword>
<accession>A0A3D9JNX8</accession>
<sequence length="181" mass="20696">MTKQIPSTKFPGLEYTSGDDIWLDNLKPDSKIPFYFHVSEKLTQNEAAVARAAYALDRMDELVNKARAHLKDIIQSKQDTDYTLLHDFFDFHLSEMDEESLKEMLGTEQPKTLSEPELVDLLMLKSLGSGLGEGWLGSSFAKEQQEQIFIIDFTFNPEFTDQLIVVYLDVNENILTISHES</sequence>
<gene>
    <name evidence="1" type="ORF">DFP98_11475</name>
</gene>
<organism evidence="1 2">
    <name type="scientific">Cohnella phaseoli</name>
    <dbReference type="NCBI Taxonomy" id="456490"/>
    <lineage>
        <taxon>Bacteria</taxon>
        <taxon>Bacillati</taxon>
        <taxon>Bacillota</taxon>
        <taxon>Bacilli</taxon>
        <taxon>Bacillales</taxon>
        <taxon>Paenibacillaceae</taxon>
        <taxon>Cohnella</taxon>
    </lineage>
</organism>
<dbReference type="AlphaFoldDB" id="A0A3D9JNX8"/>
<dbReference type="EMBL" id="QRDZ01000014">
    <property type="protein sequence ID" value="RED75714.1"/>
    <property type="molecule type" value="Genomic_DNA"/>
</dbReference>
<evidence type="ECO:0000313" key="2">
    <source>
        <dbReference type="Proteomes" id="UP000256977"/>
    </source>
</evidence>
<dbReference type="RefSeq" id="WP_116062034.1">
    <property type="nucleotide sequence ID" value="NZ_QRDZ01000014.1"/>
</dbReference>
<evidence type="ECO:0000313" key="1">
    <source>
        <dbReference type="EMBL" id="RED75714.1"/>
    </source>
</evidence>
<name>A0A3D9JNX8_9BACL</name>
<dbReference type="Proteomes" id="UP000256977">
    <property type="component" value="Unassembled WGS sequence"/>
</dbReference>
<proteinExistence type="predicted"/>
<dbReference type="OrthoDB" id="1650801at2"/>
<protein>
    <submittedName>
        <fullName evidence="1">Uncharacterized protein DUF2004</fullName>
    </submittedName>
</protein>